<accession>A0ABP9WYE4</accession>
<proteinExistence type="predicted"/>
<dbReference type="Gene3D" id="1.25.40.10">
    <property type="entry name" value="Tetratricopeptide repeat domain"/>
    <property type="match status" value="1"/>
</dbReference>
<sequence>MINDQPIISQPENLRLLYAYLKDCIDQLAEQAIMAHERNTAWFAITADLAEQGQIELAMPFVYAITDAALAKHAIQCLVRAAINQQQTRYVQPLLNYAIQLNDRSYRYQAELYLASLTMDATDPPATQLMATVMLGYTSNKSLASLAKFEAEQGEIDAALKLAESIINPEIAAQLYYDLANIIALQNPQHSYSLLQTALAKAKTMAIVEHRINTWRMVNQALHTNYGIYDHQFVEQAILDLPNNEDKNDHWRLTWRLTEILIEDQQFDRAIALARLVTPHHRNHLYGSIAKDLYVQGQTEQAYKLIEEIDDPASQVYAIAEIGANAWPQSLNYATTQALLAKAADIVRTLISIHGLNGLMDRYTYSDALLKITEIYLTAGDYEAAQQIVPMISHPQYRSTAWNRLAAYLANRGELIQAYQVVQQALMVLQTAPLEELYEYTLVISTSVLHQYGWADEALALLEHAEVKLLKYIDDPDWATLLIEKLIALGSAYAKQGQRQKYLDCLANVVRAYHQISDEWISRQGNNSYWVCEAWLKHDAFDQAVAFAASIKPMYLDMVLKQLTNYAAEHGYETHVVALIRGIWLENQTTECFWIILDALQPLLVSYPWLNQSMTEADQWWFQQNMHQN</sequence>
<evidence type="ECO:0000313" key="1">
    <source>
        <dbReference type="EMBL" id="GAA5528211.1"/>
    </source>
</evidence>
<comment type="caution">
    <text evidence="1">The sequence shown here is derived from an EMBL/GenBank/DDBJ whole genome shotgun (WGS) entry which is preliminary data.</text>
</comment>
<organism evidence="1 2">
    <name type="scientific">Herpetosiphon gulosus</name>
    <dbReference type="NCBI Taxonomy" id="1973496"/>
    <lineage>
        <taxon>Bacteria</taxon>
        <taxon>Bacillati</taxon>
        <taxon>Chloroflexota</taxon>
        <taxon>Chloroflexia</taxon>
        <taxon>Herpetosiphonales</taxon>
        <taxon>Herpetosiphonaceae</taxon>
        <taxon>Herpetosiphon</taxon>
    </lineage>
</organism>
<evidence type="ECO:0000313" key="2">
    <source>
        <dbReference type="Proteomes" id="UP001428290"/>
    </source>
</evidence>
<reference evidence="1 2" key="1">
    <citation type="submission" date="2024-02" db="EMBL/GenBank/DDBJ databases">
        <title>Herpetosiphon gulosus NBRC 112829.</title>
        <authorList>
            <person name="Ichikawa N."/>
            <person name="Katano-Makiyama Y."/>
            <person name="Hidaka K."/>
        </authorList>
    </citation>
    <scope>NUCLEOTIDE SEQUENCE [LARGE SCALE GENOMIC DNA]</scope>
    <source>
        <strain evidence="1 2">NBRC 112829</strain>
    </source>
</reference>
<dbReference type="RefSeq" id="WP_345721823.1">
    <property type="nucleotide sequence ID" value="NZ_BAABRU010000006.1"/>
</dbReference>
<keyword evidence="2" id="KW-1185">Reference proteome</keyword>
<name>A0ABP9WYE4_9CHLR</name>
<dbReference type="EMBL" id="BAABRU010000006">
    <property type="protein sequence ID" value="GAA5528211.1"/>
    <property type="molecule type" value="Genomic_DNA"/>
</dbReference>
<dbReference type="InterPro" id="IPR011990">
    <property type="entry name" value="TPR-like_helical_dom_sf"/>
</dbReference>
<gene>
    <name evidence="1" type="ORF">Hgul01_02008</name>
</gene>
<dbReference type="Proteomes" id="UP001428290">
    <property type="component" value="Unassembled WGS sequence"/>
</dbReference>
<protein>
    <submittedName>
        <fullName evidence="1">Uncharacterized protein</fullName>
    </submittedName>
</protein>